<dbReference type="KEGG" id="panc:E2636_14705"/>
<keyword evidence="2" id="KW-1185">Reference proteome</keyword>
<dbReference type="EMBL" id="CP038015">
    <property type="protein sequence ID" value="QBP42327.1"/>
    <property type="molecule type" value="Genomic_DNA"/>
</dbReference>
<organism evidence="1 2">
    <name type="scientific">Paenisporosarcina antarctica</name>
    <dbReference type="NCBI Taxonomy" id="417367"/>
    <lineage>
        <taxon>Bacteria</taxon>
        <taxon>Bacillati</taxon>
        <taxon>Bacillota</taxon>
        <taxon>Bacilli</taxon>
        <taxon>Bacillales</taxon>
        <taxon>Caryophanaceae</taxon>
        <taxon>Paenisporosarcina</taxon>
    </lineage>
</organism>
<accession>A0A4P7A0L6</accession>
<proteinExistence type="predicted"/>
<dbReference type="RefSeq" id="WP_017382021.1">
    <property type="nucleotide sequence ID" value="NZ_CP038015.1"/>
</dbReference>
<evidence type="ECO:0000313" key="1">
    <source>
        <dbReference type="EMBL" id="QBP42327.1"/>
    </source>
</evidence>
<evidence type="ECO:0000313" key="2">
    <source>
        <dbReference type="Proteomes" id="UP000294292"/>
    </source>
</evidence>
<dbReference type="AlphaFoldDB" id="A0A4P7A0L6"/>
<gene>
    <name evidence="1" type="ORF">E2636_14705</name>
</gene>
<name>A0A4P7A0L6_9BACL</name>
<reference evidence="1 2" key="1">
    <citation type="submission" date="2019-03" db="EMBL/GenBank/DDBJ databases">
        <title>Complete genome sequence of Paenisporosarcina antarctica CGMCC 1.6503T.</title>
        <authorList>
            <person name="Rong J.-C."/>
            <person name="Chi N.-Y."/>
            <person name="Zhang Q.-F."/>
        </authorList>
    </citation>
    <scope>NUCLEOTIDE SEQUENCE [LARGE SCALE GENOMIC DNA]</scope>
    <source>
        <strain evidence="1 2">CGMCC 1.6503</strain>
    </source>
</reference>
<sequence>MESNQIPSAVNKDFLTNELGLIQHLNTTIFKKRDFFVLSPSVQNKSNGFDLREVSLNKYNRIAHNGYLLIRYKERFLIAKLANFRKKMMREELKATSTSKTSHWKFIVKETPTLHVVCQTDSEETFPLQEPSSNQLIKFFQ</sequence>
<protein>
    <submittedName>
        <fullName evidence="1">Uncharacterized protein</fullName>
    </submittedName>
</protein>
<dbReference type="Proteomes" id="UP000294292">
    <property type="component" value="Chromosome"/>
</dbReference>
<dbReference type="OrthoDB" id="2966983at2"/>